<dbReference type="Gene3D" id="2.40.240.10">
    <property type="entry name" value="Ribosomal Protein L25, Chain P"/>
    <property type="match status" value="2"/>
</dbReference>
<organism evidence="17 18">
    <name type="scientific">Basidiobolus meristosporus CBS 931.73</name>
    <dbReference type="NCBI Taxonomy" id="1314790"/>
    <lineage>
        <taxon>Eukaryota</taxon>
        <taxon>Fungi</taxon>
        <taxon>Fungi incertae sedis</taxon>
        <taxon>Zoopagomycota</taxon>
        <taxon>Entomophthoromycotina</taxon>
        <taxon>Basidiobolomycetes</taxon>
        <taxon>Basidiobolales</taxon>
        <taxon>Basidiobolaceae</taxon>
        <taxon>Basidiobolus</taxon>
    </lineage>
</organism>
<dbReference type="InParanoid" id="A0A1Y1Z6D8"/>
<evidence type="ECO:0000256" key="13">
    <source>
        <dbReference type="ARBA" id="ARBA00070830"/>
    </source>
</evidence>
<evidence type="ECO:0000256" key="7">
    <source>
        <dbReference type="ARBA" id="ARBA00022741"/>
    </source>
</evidence>
<dbReference type="EMBL" id="MCFE01000022">
    <property type="protein sequence ID" value="ORY05776.1"/>
    <property type="molecule type" value="Genomic_DNA"/>
</dbReference>
<dbReference type="InterPro" id="IPR020058">
    <property type="entry name" value="Glu/Gln-tRNA-synth_Ib_cat-dom"/>
</dbReference>
<gene>
    <name evidence="17" type="ORF">K493DRAFT_274805</name>
</gene>
<dbReference type="GO" id="GO:0017102">
    <property type="term" value="C:methionyl glutamyl tRNA synthetase complex"/>
    <property type="evidence" value="ECO:0007669"/>
    <property type="project" value="UniProtKB-ARBA"/>
</dbReference>
<dbReference type="Proteomes" id="UP000193498">
    <property type="component" value="Unassembled WGS sequence"/>
</dbReference>
<keyword evidence="4" id="KW-0963">Cytoplasm</keyword>
<dbReference type="InterPro" id="IPR020061">
    <property type="entry name" value="Glu_tRNA_lig_a-bdl"/>
</dbReference>
<proteinExistence type="inferred from homology"/>
<accession>A0A1Y1Z6D8</accession>
<comment type="caution">
    <text evidence="17">The sequence shown here is derived from an EMBL/GenBank/DDBJ whole genome shotgun (WGS) entry which is preliminary data.</text>
</comment>
<dbReference type="STRING" id="1314790.A0A1Y1Z6D8"/>
<dbReference type="SUPFAM" id="SSF50715">
    <property type="entry name" value="Ribosomal protein L25-like"/>
    <property type="match status" value="1"/>
</dbReference>
<reference evidence="17 18" key="1">
    <citation type="submission" date="2016-07" db="EMBL/GenBank/DDBJ databases">
        <title>Pervasive Adenine N6-methylation of Active Genes in Fungi.</title>
        <authorList>
            <consortium name="DOE Joint Genome Institute"/>
            <person name="Mondo S.J."/>
            <person name="Dannebaum R.O."/>
            <person name="Kuo R.C."/>
            <person name="Labutti K."/>
            <person name="Haridas S."/>
            <person name="Kuo A."/>
            <person name="Salamov A."/>
            <person name="Ahrendt S.R."/>
            <person name="Lipzen A."/>
            <person name="Sullivan W."/>
            <person name="Andreopoulos W.B."/>
            <person name="Clum A."/>
            <person name="Lindquist E."/>
            <person name="Daum C."/>
            <person name="Ramamoorthy G.K."/>
            <person name="Gryganskyi A."/>
            <person name="Culley D."/>
            <person name="Magnuson J.K."/>
            <person name="James T.Y."/>
            <person name="O'Malley M.A."/>
            <person name="Stajich J.E."/>
            <person name="Spatafora J.W."/>
            <person name="Visel A."/>
            <person name="Grigoriev I.V."/>
        </authorList>
    </citation>
    <scope>NUCLEOTIDE SEQUENCE [LARGE SCALE GENOMIC DNA]</scope>
    <source>
        <strain evidence="17 18">CBS 931.73</strain>
    </source>
</reference>
<evidence type="ECO:0000256" key="5">
    <source>
        <dbReference type="ARBA" id="ARBA00022553"/>
    </source>
</evidence>
<dbReference type="Pfam" id="PF03950">
    <property type="entry name" value="tRNA-synt_1c_C"/>
    <property type="match status" value="1"/>
</dbReference>
<dbReference type="InterPro" id="IPR000924">
    <property type="entry name" value="Glu/Gln-tRNA-synth"/>
</dbReference>
<evidence type="ECO:0000256" key="15">
    <source>
        <dbReference type="SAM" id="MobiDB-lite"/>
    </source>
</evidence>
<keyword evidence="9 14" id="KW-0648">Protein biosynthesis</keyword>
<dbReference type="HAMAP" id="MF_02076">
    <property type="entry name" value="Glu_tRNA_synth_type2"/>
    <property type="match status" value="1"/>
</dbReference>
<dbReference type="GO" id="GO:0005829">
    <property type="term" value="C:cytosol"/>
    <property type="evidence" value="ECO:0007669"/>
    <property type="project" value="TreeGrafter"/>
</dbReference>
<dbReference type="SUPFAM" id="SSF47616">
    <property type="entry name" value="GST C-terminal domain-like"/>
    <property type="match status" value="1"/>
</dbReference>
<comment type="catalytic activity">
    <reaction evidence="12">
        <text>tRNA(Glu) + L-glutamate + ATP = L-glutamyl-tRNA(Glu) + AMP + diphosphate</text>
        <dbReference type="Rhea" id="RHEA:23540"/>
        <dbReference type="Rhea" id="RHEA-COMP:9663"/>
        <dbReference type="Rhea" id="RHEA-COMP:9680"/>
        <dbReference type="ChEBI" id="CHEBI:29985"/>
        <dbReference type="ChEBI" id="CHEBI:30616"/>
        <dbReference type="ChEBI" id="CHEBI:33019"/>
        <dbReference type="ChEBI" id="CHEBI:78442"/>
        <dbReference type="ChEBI" id="CHEBI:78520"/>
        <dbReference type="ChEBI" id="CHEBI:456215"/>
        <dbReference type="EC" id="6.1.1.17"/>
    </reaction>
</comment>
<comment type="similarity">
    <text evidence="2">Belongs to the class-I aminoacyl-tRNA synthetase family. Glutamate--tRNA ligase type 2 subfamily.</text>
</comment>
<evidence type="ECO:0000256" key="11">
    <source>
        <dbReference type="ARBA" id="ARBA00030865"/>
    </source>
</evidence>
<feature type="region of interest" description="Disordered" evidence="15">
    <location>
        <begin position="706"/>
        <end position="738"/>
    </location>
</feature>
<dbReference type="FunFam" id="1.10.1160.10:FF:000001">
    <property type="entry name" value="Glutamine--tRNA ligase"/>
    <property type="match status" value="1"/>
</dbReference>
<feature type="domain" description="GST C-terminal" evidence="16">
    <location>
        <begin position="41"/>
        <end position="184"/>
    </location>
</feature>
<dbReference type="GO" id="GO:0004818">
    <property type="term" value="F:glutamate-tRNA ligase activity"/>
    <property type="evidence" value="ECO:0007669"/>
    <property type="project" value="UniProtKB-EC"/>
</dbReference>
<evidence type="ECO:0000256" key="3">
    <source>
        <dbReference type="ARBA" id="ARBA00012835"/>
    </source>
</evidence>
<evidence type="ECO:0000313" key="17">
    <source>
        <dbReference type="EMBL" id="ORY05776.1"/>
    </source>
</evidence>
<evidence type="ECO:0000256" key="6">
    <source>
        <dbReference type="ARBA" id="ARBA00022598"/>
    </source>
</evidence>
<dbReference type="PANTHER" id="PTHR43097:SF5">
    <property type="entry name" value="GLUTAMATE--TRNA LIGASE"/>
    <property type="match status" value="1"/>
</dbReference>
<dbReference type="InterPro" id="IPR049437">
    <property type="entry name" value="tRNA-synt_1c_C2"/>
</dbReference>
<dbReference type="InterPro" id="IPR036282">
    <property type="entry name" value="Glutathione-S-Trfase_C_sf"/>
</dbReference>
<dbReference type="FunFam" id="2.40.240.10:FF:000004">
    <property type="entry name" value="Glutamyl-tRNA synthetase, cytoplasmic"/>
    <property type="match status" value="1"/>
</dbReference>
<evidence type="ECO:0000256" key="9">
    <source>
        <dbReference type="ARBA" id="ARBA00022917"/>
    </source>
</evidence>
<keyword evidence="10 14" id="KW-0030">Aminoacyl-tRNA synthetase</keyword>
<dbReference type="InterPro" id="IPR020059">
    <property type="entry name" value="Glu/Gln-tRNA-synth_Ib_codon-bd"/>
</dbReference>
<dbReference type="PANTHER" id="PTHR43097">
    <property type="entry name" value="GLUTAMINE-TRNA LIGASE"/>
    <property type="match status" value="1"/>
</dbReference>
<feature type="compositionally biased region" description="Basic residues" evidence="15">
    <location>
        <begin position="718"/>
        <end position="728"/>
    </location>
</feature>
<dbReference type="PROSITE" id="PS50405">
    <property type="entry name" value="GST_CTER"/>
    <property type="match status" value="1"/>
</dbReference>
<dbReference type="CDD" id="cd00807">
    <property type="entry name" value="GlnRS_core"/>
    <property type="match status" value="1"/>
</dbReference>
<dbReference type="Gene3D" id="3.40.30.70">
    <property type="match status" value="1"/>
</dbReference>
<name>A0A1Y1Z6D8_9FUNG</name>
<dbReference type="PRINTS" id="PR00987">
    <property type="entry name" value="TRNASYNTHGLU"/>
</dbReference>
<dbReference type="Gene3D" id="1.10.1160.10">
    <property type="entry name" value="Glutamyl-trna Synthetase, Domain 2"/>
    <property type="match status" value="1"/>
</dbReference>
<sequence length="738" mass="83308">MASIVIAHKANPLAYAPLALAFYLKTQSVEVKFEDADSLKDGANAQLIIGSETFVGDDIYKQLSAKFADTLGEFTAESEKALEKAKAITAADFKSLNAITGELDHFLTMRSFVSGYKLSVADFALFGALKANAVFSRQLKTNQNIGTHLARWFQFIASLDCVKEALVALQQSIDSVKDRKDQGSFDIDLKGAKMGEVVTRFPPEPSGYLHIGHAKAALLNQYFAETYKGKMIVRFDDTNPSKEKVEYEESIKEDLKLIGVDSDNVTHTSDYFDQLYEHALQLIKKGLAYADDTDQATMRDQRMHGVPSKNRDNSVEENLRRFEEMTKGTEFGQTNCLRAKISVDNKNKALRDPVIYRCNLLPHHLVGDKWKVYPTYDFACPIVDSLEGVTHALRTNEYRDRNPQYEWMLEATGVRKVHIWDFSRMNFVYTLLSKRKLQWFVDQGLVTGWDDPRFPTVRGIRRRGMTIEALKQYILMQGASQNVLMLEWDKLWALNKKVIDPVSPRHTAVAKDNMCKVTIVGGPEKPYVKDMPKHKKNPEVGLKKTVFSSTIYIEQDDAKALQAGEEVTLMDWGNAIVSKDFKVEEGQAVESVTMELHLEGDFKKTKKKITWLAADGQEEFGKLVNLELLDYDYLITKKKLEEDDEIKDVITPVTEFKSIAVGDANLAEVKVGDIIQLERKGYYIADQAASADLPLKLIRIPDGKANTMASKADDSQSKKAKAPKKEKKEKKAKEQKTQ</sequence>
<dbReference type="AlphaFoldDB" id="A0A1Y1Z6D8"/>
<dbReference type="Pfam" id="PF00749">
    <property type="entry name" value="tRNA-synt_1c"/>
    <property type="match status" value="1"/>
</dbReference>
<dbReference type="OrthoDB" id="10250478at2759"/>
<evidence type="ECO:0000256" key="10">
    <source>
        <dbReference type="ARBA" id="ARBA00023146"/>
    </source>
</evidence>
<feature type="compositionally biased region" description="Basic and acidic residues" evidence="15">
    <location>
        <begin position="729"/>
        <end position="738"/>
    </location>
</feature>
<dbReference type="FunFam" id="3.90.800.10:FF:000001">
    <property type="entry name" value="Glutamine--tRNA ligase"/>
    <property type="match status" value="1"/>
</dbReference>
<evidence type="ECO:0000256" key="8">
    <source>
        <dbReference type="ARBA" id="ARBA00022840"/>
    </source>
</evidence>
<dbReference type="FunFam" id="3.40.50.620:FF:000070">
    <property type="entry name" value="Bifunctional glutamate/proline--tRNA ligase"/>
    <property type="match status" value="1"/>
</dbReference>
<dbReference type="InterPro" id="IPR001412">
    <property type="entry name" value="aa-tRNA-synth_I_CS"/>
</dbReference>
<dbReference type="InterPro" id="IPR020056">
    <property type="entry name" value="Rbsml_bL25/Gln-tRNA_synth_N"/>
</dbReference>
<comment type="subcellular location">
    <subcellularLocation>
        <location evidence="1">Cytoplasm</location>
    </subcellularLocation>
</comment>
<evidence type="ECO:0000259" key="16">
    <source>
        <dbReference type="PROSITE" id="PS50405"/>
    </source>
</evidence>
<dbReference type="FunCoup" id="A0A1Y1Z6D8">
    <property type="interactions" value="367"/>
</dbReference>
<evidence type="ECO:0000256" key="1">
    <source>
        <dbReference type="ARBA" id="ARBA00004496"/>
    </source>
</evidence>
<dbReference type="InterPro" id="IPR010987">
    <property type="entry name" value="Glutathione-S-Trfase_C-like"/>
</dbReference>
<evidence type="ECO:0000313" key="18">
    <source>
        <dbReference type="Proteomes" id="UP000193498"/>
    </source>
</evidence>
<keyword evidence="7 14" id="KW-0547">Nucleotide-binding</keyword>
<dbReference type="Pfam" id="PF20974">
    <property type="entry name" value="tRNA-synt_1c_C2"/>
    <property type="match status" value="1"/>
</dbReference>
<keyword evidence="5" id="KW-0597">Phosphoprotein</keyword>
<dbReference type="InterPro" id="IPR014729">
    <property type="entry name" value="Rossmann-like_a/b/a_fold"/>
</dbReference>
<dbReference type="SUPFAM" id="SSF52374">
    <property type="entry name" value="Nucleotidylyl transferase"/>
    <property type="match status" value="1"/>
</dbReference>
<evidence type="ECO:0000256" key="12">
    <source>
        <dbReference type="ARBA" id="ARBA00048351"/>
    </source>
</evidence>
<evidence type="ECO:0000256" key="14">
    <source>
        <dbReference type="RuleBase" id="RU363037"/>
    </source>
</evidence>
<keyword evidence="18" id="KW-1185">Reference proteome</keyword>
<dbReference type="Gene3D" id="3.40.50.620">
    <property type="entry name" value="HUPs"/>
    <property type="match status" value="1"/>
</dbReference>
<dbReference type="InterPro" id="IPR050132">
    <property type="entry name" value="Gln/Glu-tRNA_Ligase"/>
</dbReference>
<dbReference type="PROSITE" id="PS00178">
    <property type="entry name" value="AA_TRNA_LIGASE_I"/>
    <property type="match status" value="1"/>
</dbReference>
<keyword evidence="6 14" id="KW-0436">Ligase</keyword>
<dbReference type="Gene3D" id="1.20.1050.10">
    <property type="match status" value="1"/>
</dbReference>
<dbReference type="NCBIfam" id="TIGR00463">
    <property type="entry name" value="gltX_arch"/>
    <property type="match status" value="1"/>
</dbReference>
<evidence type="ECO:0000256" key="4">
    <source>
        <dbReference type="ARBA" id="ARBA00022490"/>
    </source>
</evidence>
<keyword evidence="8 14" id="KW-0067">ATP-binding</keyword>
<dbReference type="InterPro" id="IPR011035">
    <property type="entry name" value="Ribosomal_bL25/Gln-tRNA_synth"/>
</dbReference>
<dbReference type="GO" id="GO:0006424">
    <property type="term" value="P:glutamyl-tRNA aminoacylation"/>
    <property type="evidence" value="ECO:0007669"/>
    <property type="project" value="InterPro"/>
</dbReference>
<evidence type="ECO:0000256" key="2">
    <source>
        <dbReference type="ARBA" id="ARBA00008927"/>
    </source>
</evidence>
<dbReference type="EC" id="6.1.1.17" evidence="3"/>
<dbReference type="InterPro" id="IPR004526">
    <property type="entry name" value="Glu-tRNA-synth_arc/euk"/>
</dbReference>
<dbReference type="GO" id="GO:0005524">
    <property type="term" value="F:ATP binding"/>
    <property type="evidence" value="ECO:0007669"/>
    <property type="project" value="UniProtKB-KW"/>
</dbReference>
<dbReference type="Gene3D" id="3.90.800.10">
    <property type="entry name" value="Glutamyl-tRNA Synthetase, Domain 3"/>
    <property type="match status" value="1"/>
</dbReference>
<protein>
    <recommendedName>
        <fullName evidence="13">Probable glutamate--tRNA ligase, cytoplasmic</fullName>
        <ecNumber evidence="3">6.1.1.17</ecNumber>
    </recommendedName>
    <alternativeName>
        <fullName evidence="11">Glutamyl-tRNA synthetase</fullName>
    </alternativeName>
</protein>
<dbReference type="GO" id="GO:0010494">
    <property type="term" value="C:cytoplasmic stress granule"/>
    <property type="evidence" value="ECO:0007669"/>
    <property type="project" value="UniProtKB-ARBA"/>
</dbReference>